<organism evidence="2 3">
    <name type="scientific">Dreissena polymorpha</name>
    <name type="common">Zebra mussel</name>
    <name type="synonym">Mytilus polymorpha</name>
    <dbReference type="NCBI Taxonomy" id="45954"/>
    <lineage>
        <taxon>Eukaryota</taxon>
        <taxon>Metazoa</taxon>
        <taxon>Spiralia</taxon>
        <taxon>Lophotrochozoa</taxon>
        <taxon>Mollusca</taxon>
        <taxon>Bivalvia</taxon>
        <taxon>Autobranchia</taxon>
        <taxon>Heteroconchia</taxon>
        <taxon>Euheterodonta</taxon>
        <taxon>Imparidentia</taxon>
        <taxon>Neoheterodontei</taxon>
        <taxon>Myida</taxon>
        <taxon>Dreissenoidea</taxon>
        <taxon>Dreissenidae</taxon>
        <taxon>Dreissena</taxon>
    </lineage>
</organism>
<protein>
    <recommendedName>
        <fullName evidence="4">DUF4198 domain-containing protein</fullName>
    </recommendedName>
</protein>
<feature type="chain" id="PRO_5039066236" description="DUF4198 domain-containing protein" evidence="1">
    <location>
        <begin position="20"/>
        <end position="97"/>
    </location>
</feature>
<dbReference type="AlphaFoldDB" id="A0A9D4FKC8"/>
<evidence type="ECO:0000313" key="2">
    <source>
        <dbReference type="EMBL" id="KAH3798045.1"/>
    </source>
</evidence>
<accession>A0A9D4FKC8</accession>
<sequence length="97" mass="9763">MKGILAVAVVCLLADFTDASVTSWIETDFTVSAGTGTPSVTMKYNNKVTETSTAADAIVTLSALPAGSYTYTLPTALNPDAIGTIATASSGAITLAT</sequence>
<feature type="signal peptide" evidence="1">
    <location>
        <begin position="1"/>
        <end position="19"/>
    </location>
</feature>
<dbReference type="EMBL" id="JAIWYP010000007">
    <property type="protein sequence ID" value="KAH3798045.1"/>
    <property type="molecule type" value="Genomic_DNA"/>
</dbReference>
<reference evidence="2" key="2">
    <citation type="submission" date="2020-11" db="EMBL/GenBank/DDBJ databases">
        <authorList>
            <person name="McCartney M.A."/>
            <person name="Auch B."/>
            <person name="Kono T."/>
            <person name="Mallez S."/>
            <person name="Becker A."/>
            <person name="Gohl D.M."/>
            <person name="Silverstein K.A.T."/>
            <person name="Koren S."/>
            <person name="Bechman K.B."/>
            <person name="Herman A."/>
            <person name="Abrahante J.E."/>
            <person name="Garbe J."/>
        </authorList>
    </citation>
    <scope>NUCLEOTIDE SEQUENCE</scope>
    <source>
        <strain evidence="2">Duluth1</strain>
        <tissue evidence="2">Whole animal</tissue>
    </source>
</reference>
<evidence type="ECO:0000256" key="1">
    <source>
        <dbReference type="SAM" id="SignalP"/>
    </source>
</evidence>
<keyword evidence="1" id="KW-0732">Signal</keyword>
<reference evidence="2" key="1">
    <citation type="journal article" date="2019" name="bioRxiv">
        <title>The Genome of the Zebra Mussel, Dreissena polymorpha: A Resource for Invasive Species Research.</title>
        <authorList>
            <person name="McCartney M.A."/>
            <person name="Auch B."/>
            <person name="Kono T."/>
            <person name="Mallez S."/>
            <person name="Zhang Y."/>
            <person name="Obille A."/>
            <person name="Becker A."/>
            <person name="Abrahante J.E."/>
            <person name="Garbe J."/>
            <person name="Badalamenti J.P."/>
            <person name="Herman A."/>
            <person name="Mangelson H."/>
            <person name="Liachko I."/>
            <person name="Sullivan S."/>
            <person name="Sone E.D."/>
            <person name="Koren S."/>
            <person name="Silverstein K.A.T."/>
            <person name="Beckman K.B."/>
            <person name="Gohl D.M."/>
        </authorList>
    </citation>
    <scope>NUCLEOTIDE SEQUENCE</scope>
    <source>
        <strain evidence="2">Duluth1</strain>
        <tissue evidence="2">Whole animal</tissue>
    </source>
</reference>
<name>A0A9D4FKC8_DREPO</name>
<evidence type="ECO:0008006" key="4">
    <source>
        <dbReference type="Google" id="ProtNLM"/>
    </source>
</evidence>
<evidence type="ECO:0000313" key="3">
    <source>
        <dbReference type="Proteomes" id="UP000828390"/>
    </source>
</evidence>
<keyword evidence="3" id="KW-1185">Reference proteome</keyword>
<comment type="caution">
    <text evidence="2">The sequence shown here is derived from an EMBL/GenBank/DDBJ whole genome shotgun (WGS) entry which is preliminary data.</text>
</comment>
<proteinExistence type="predicted"/>
<dbReference type="Proteomes" id="UP000828390">
    <property type="component" value="Unassembled WGS sequence"/>
</dbReference>
<gene>
    <name evidence="2" type="ORF">DPMN_151635</name>
</gene>